<reference evidence="4" key="2">
    <citation type="submission" date="2021-05" db="UniProtKB">
        <authorList>
            <consortium name="EnsemblPlants"/>
        </authorList>
    </citation>
    <scope>IDENTIFICATION</scope>
    <source>
        <strain evidence="4">subsp. malaccensis</strain>
    </source>
</reference>
<evidence type="ECO:0000256" key="1">
    <source>
        <dbReference type="SAM" id="MobiDB-lite"/>
    </source>
</evidence>
<dbReference type="PANTHER" id="PTHR33646:SF6">
    <property type="entry name" value="TRANSMEMBRANE PROTEIN"/>
    <property type="match status" value="1"/>
</dbReference>
<keyword evidence="2" id="KW-0812">Transmembrane</keyword>
<keyword evidence="5" id="KW-1185">Reference proteome</keyword>
<keyword evidence="2" id="KW-0472">Membrane</keyword>
<dbReference type="EMBL" id="HG996470">
    <property type="protein sequence ID" value="CAG1837181.1"/>
    <property type="molecule type" value="Genomic_DNA"/>
</dbReference>
<organism evidence="4 5">
    <name type="scientific">Musa acuminata subsp. malaccensis</name>
    <name type="common">Wild banana</name>
    <name type="synonym">Musa malaccensis</name>
    <dbReference type="NCBI Taxonomy" id="214687"/>
    <lineage>
        <taxon>Eukaryota</taxon>
        <taxon>Viridiplantae</taxon>
        <taxon>Streptophyta</taxon>
        <taxon>Embryophyta</taxon>
        <taxon>Tracheophyta</taxon>
        <taxon>Spermatophyta</taxon>
        <taxon>Magnoliopsida</taxon>
        <taxon>Liliopsida</taxon>
        <taxon>Zingiberales</taxon>
        <taxon>Musaceae</taxon>
        <taxon>Musa</taxon>
    </lineage>
</organism>
<dbReference type="OrthoDB" id="1931521at2759"/>
<feature type="transmembrane region" description="Helical" evidence="2">
    <location>
        <begin position="226"/>
        <end position="242"/>
    </location>
</feature>
<evidence type="ECO:0000313" key="4">
    <source>
        <dbReference type="EnsemblPlants" id="Ma05_p01310.1"/>
    </source>
</evidence>
<feature type="compositionally biased region" description="Basic and acidic residues" evidence="1">
    <location>
        <begin position="122"/>
        <end position="135"/>
    </location>
</feature>
<feature type="region of interest" description="Disordered" evidence="1">
    <location>
        <begin position="170"/>
        <end position="193"/>
    </location>
</feature>
<proteinExistence type="predicted"/>
<evidence type="ECO:0000256" key="2">
    <source>
        <dbReference type="SAM" id="Phobius"/>
    </source>
</evidence>
<dbReference type="AlphaFoldDB" id="A0A804IZM1"/>
<keyword evidence="2" id="KW-1133">Transmembrane helix</keyword>
<dbReference type="EnsemblPlants" id="Ma05_t01310.1">
    <property type="protein sequence ID" value="Ma05_p01310.1"/>
    <property type="gene ID" value="Ma05_g01310"/>
</dbReference>
<dbReference type="OMA" id="QEWEMIP"/>
<dbReference type="Proteomes" id="UP000012960">
    <property type="component" value="Unplaced"/>
</dbReference>
<name>A0A804IZM1_MUSAM</name>
<reference evidence="3" key="1">
    <citation type="submission" date="2021-03" db="EMBL/GenBank/DDBJ databases">
        <authorList>
            <consortium name="Genoscope - CEA"/>
            <person name="William W."/>
        </authorList>
    </citation>
    <scope>NUCLEOTIDE SEQUENCE</scope>
    <source>
        <strain evidence="3">Doubled-haploid Pahang</strain>
    </source>
</reference>
<dbReference type="FunCoup" id="A0A804IZM1">
    <property type="interactions" value="1108"/>
</dbReference>
<evidence type="ECO:0000313" key="3">
    <source>
        <dbReference type="EMBL" id="CAG1837181.1"/>
    </source>
</evidence>
<evidence type="ECO:0000313" key="5">
    <source>
        <dbReference type="Proteomes" id="UP000012960"/>
    </source>
</evidence>
<dbReference type="PANTHER" id="PTHR33646">
    <property type="entry name" value="GB|AAF00631.1"/>
    <property type="match status" value="1"/>
</dbReference>
<dbReference type="InterPro" id="IPR045883">
    <property type="entry name" value="At4g13530-like"/>
</dbReference>
<sequence>MPDPSATPSPRPVIGSAAMEGHEYYHDWEILVGPEIAGEDLKLLEASDDGSMDGGIKSDYFALDARTPHHEVEQQVDSDNPSWVDPESDSGFLDRPKGEVGFPGVEFPIKDLGEFWSDATSDEQRSHLGSEKEGLGDDGGLEFGERAEGDVVGEKEVGLEDTWEIEGRETGCEKPGEEGCGEQGEMTDDGNIGSENVLASGQEKRRVVWWKLPFELLKFCAFRAKPVWSISIVAAILGFLMLRKRFYRIRQKPTSIPLNLCLDEKKASQLKIHAARLNKAFTVVRRVPIIRASLPAAGMTRRSMVGLQ</sequence>
<feature type="region of interest" description="Disordered" evidence="1">
    <location>
        <begin position="120"/>
        <end position="141"/>
    </location>
</feature>
<protein>
    <submittedName>
        <fullName evidence="3">(wild Malaysian banana) hypothetical protein</fullName>
    </submittedName>
</protein>
<feature type="region of interest" description="Disordered" evidence="1">
    <location>
        <begin position="69"/>
        <end position="90"/>
    </location>
</feature>
<dbReference type="Gramene" id="Ma05_t01310.1">
    <property type="protein sequence ID" value="Ma05_p01310.1"/>
    <property type="gene ID" value="Ma05_g01310"/>
</dbReference>
<gene>
    <name evidence="3" type="ORF">GSMUA_253580.1</name>
</gene>
<accession>A0A804IZM1</accession>